<keyword evidence="2" id="KW-1185">Reference proteome</keyword>
<evidence type="ECO:0008006" key="3">
    <source>
        <dbReference type="Google" id="ProtNLM"/>
    </source>
</evidence>
<name>A0A7V7UW55_9BACI</name>
<proteinExistence type="predicted"/>
<comment type="caution">
    <text evidence="1">The sequence shown here is derived from an EMBL/GenBank/DDBJ whole genome shotgun (WGS) entry which is preliminary data.</text>
</comment>
<dbReference type="Proteomes" id="UP000441354">
    <property type="component" value="Unassembled WGS sequence"/>
</dbReference>
<accession>A0A7V7UW55</accession>
<evidence type="ECO:0000313" key="1">
    <source>
        <dbReference type="EMBL" id="KAB2333790.1"/>
    </source>
</evidence>
<sequence>MKIKFILLLIFCSFITGCGLETKTLSEFYENSLEDVNQINILDGSTGYKKIIKDKELIDEFLSEIKDTTFIPDKNQEERSGFTYSLSLHQDGVAPFIFSLSSVNDHYYYTEPDIFPIVNDFYKNLDVQEE</sequence>
<organism evidence="1 2">
    <name type="scientific">Bacillus mesophilum</name>
    <dbReference type="NCBI Taxonomy" id="1071718"/>
    <lineage>
        <taxon>Bacteria</taxon>
        <taxon>Bacillati</taxon>
        <taxon>Bacillota</taxon>
        <taxon>Bacilli</taxon>
        <taxon>Bacillales</taxon>
        <taxon>Bacillaceae</taxon>
        <taxon>Bacillus</taxon>
    </lineage>
</organism>
<gene>
    <name evidence="1" type="ORF">F7732_06805</name>
</gene>
<dbReference type="OrthoDB" id="2868629at2"/>
<dbReference type="PROSITE" id="PS51257">
    <property type="entry name" value="PROKAR_LIPOPROTEIN"/>
    <property type="match status" value="1"/>
</dbReference>
<dbReference type="AlphaFoldDB" id="A0A7V7UW55"/>
<reference evidence="1 2" key="1">
    <citation type="journal article" date="2014" name="Arch. Microbiol.">
        <title>Bacillus mesophilum sp. nov., strain IITR-54T, a novel 4-chlorobiphenyl dechlorinating bacterium.</title>
        <authorList>
            <person name="Manickam N."/>
            <person name="Singh N.K."/>
            <person name="Bajaj A."/>
            <person name="Kumar R.M."/>
            <person name="Kaur G."/>
            <person name="Kaur N."/>
            <person name="Bala M."/>
            <person name="Kumar A."/>
            <person name="Mayilraj S."/>
        </authorList>
    </citation>
    <scope>NUCLEOTIDE SEQUENCE [LARGE SCALE GENOMIC DNA]</scope>
    <source>
        <strain evidence="1 2">IITR-54</strain>
    </source>
</reference>
<dbReference type="RefSeq" id="WP_151573179.1">
    <property type="nucleotide sequence ID" value="NZ_WBOT01000002.1"/>
</dbReference>
<evidence type="ECO:0000313" key="2">
    <source>
        <dbReference type="Proteomes" id="UP000441354"/>
    </source>
</evidence>
<protein>
    <recommendedName>
        <fullName evidence="3">Lipoprotein</fullName>
    </recommendedName>
</protein>
<dbReference type="EMBL" id="WBOT01000002">
    <property type="protein sequence ID" value="KAB2333790.1"/>
    <property type="molecule type" value="Genomic_DNA"/>
</dbReference>